<keyword evidence="1" id="KW-0378">Hydrolase</keyword>
<dbReference type="Proteomes" id="UP000319836">
    <property type="component" value="Unassembled WGS sequence"/>
</dbReference>
<dbReference type="AlphaFoldDB" id="A0A538U0K1"/>
<dbReference type="SUPFAM" id="SSF53187">
    <property type="entry name" value="Zn-dependent exopeptidases"/>
    <property type="match status" value="1"/>
</dbReference>
<dbReference type="EMBL" id="VBPA01000300">
    <property type="protein sequence ID" value="TMQ69430.1"/>
    <property type="molecule type" value="Genomic_DNA"/>
</dbReference>
<dbReference type="GO" id="GO:0030288">
    <property type="term" value="C:outer membrane-bounded periplasmic space"/>
    <property type="evidence" value="ECO:0007669"/>
    <property type="project" value="TreeGrafter"/>
</dbReference>
<dbReference type="Gene3D" id="3.40.630.40">
    <property type="entry name" value="Zn-dependent exopeptidases"/>
    <property type="match status" value="1"/>
</dbReference>
<protein>
    <recommendedName>
        <fullName evidence="3">MurNAc-LAA domain-containing protein</fullName>
    </recommendedName>
</protein>
<feature type="chain" id="PRO_5021749654" description="MurNAc-LAA domain-containing protein" evidence="2">
    <location>
        <begin position="24"/>
        <end position="485"/>
    </location>
</feature>
<evidence type="ECO:0000313" key="5">
    <source>
        <dbReference type="Proteomes" id="UP000319836"/>
    </source>
</evidence>
<name>A0A538U0K1_UNCEI</name>
<evidence type="ECO:0000259" key="3">
    <source>
        <dbReference type="SMART" id="SM00646"/>
    </source>
</evidence>
<proteinExistence type="predicted"/>
<comment type="caution">
    <text evidence="4">The sequence shown here is derived from an EMBL/GenBank/DDBJ whole genome shotgun (WGS) entry which is preliminary data.</text>
</comment>
<dbReference type="CDD" id="cd02696">
    <property type="entry name" value="MurNAc-LAA"/>
    <property type="match status" value="1"/>
</dbReference>
<dbReference type="PANTHER" id="PTHR30404:SF0">
    <property type="entry name" value="N-ACETYLMURAMOYL-L-ALANINE AMIDASE AMIC"/>
    <property type="match status" value="1"/>
</dbReference>
<gene>
    <name evidence="4" type="ORF">E6K80_11715</name>
</gene>
<evidence type="ECO:0000256" key="1">
    <source>
        <dbReference type="ARBA" id="ARBA00022801"/>
    </source>
</evidence>
<dbReference type="PANTHER" id="PTHR30404">
    <property type="entry name" value="N-ACETYLMURAMOYL-L-ALANINE AMIDASE"/>
    <property type="match status" value="1"/>
</dbReference>
<dbReference type="InterPro" id="IPR002508">
    <property type="entry name" value="MurNAc-LAA_cat"/>
</dbReference>
<dbReference type="InterPro" id="IPR050695">
    <property type="entry name" value="N-acetylmuramoyl_amidase_3"/>
</dbReference>
<evidence type="ECO:0000256" key="2">
    <source>
        <dbReference type="SAM" id="SignalP"/>
    </source>
</evidence>
<dbReference type="GO" id="GO:0009253">
    <property type="term" value="P:peptidoglycan catabolic process"/>
    <property type="evidence" value="ECO:0007669"/>
    <property type="project" value="InterPro"/>
</dbReference>
<evidence type="ECO:0000313" key="4">
    <source>
        <dbReference type="EMBL" id="TMQ69430.1"/>
    </source>
</evidence>
<dbReference type="SUPFAM" id="SSF55383">
    <property type="entry name" value="Copper amine oxidase, domain N"/>
    <property type="match status" value="1"/>
</dbReference>
<organism evidence="4 5">
    <name type="scientific">Eiseniibacteriota bacterium</name>
    <dbReference type="NCBI Taxonomy" id="2212470"/>
    <lineage>
        <taxon>Bacteria</taxon>
        <taxon>Candidatus Eiseniibacteriota</taxon>
    </lineage>
</organism>
<sequence length="485" mass="52044">MRRALALLAGIALALAAVLLARAADWRTPAPGEGPESAPVRRVDGQPYLAVNDLARLIDATKFWRADVRRLVLRTASHTVVLTVDNPFVVVDEHTLWLGDPVRSQQGELQVPVALVDSLPADSTLARLLYDARRARVVVLPVSGGVGSPRVSPEGSVTRLTFPADHAEEAVVVTRARARFRLRFGGVFVGALPDSMPNRSLVTGLQTIAAAGGSAFELAIAQDAAGYRLLQDTARRRVTLEITSDDREGFEPFAPERPPGERDVRVVVIDPAHGGAETGVVAGAAVEKDLALDLAKRLEGELEGQGIRVVMTRSDDRDVPAEQRAELANRVQADLVLALHFDGYVDPHARGATAFCPPATVTEPERLDLSTREADAAAVASSGSRPTSLARVALLPWRDVATRHAVQSRALAEAVLSALELRGQGPTRLRERLPYDLLGVNAPGILLECATLTAPEDRDRVMQDEGMRQLAASIAEGIAAYRRSQ</sequence>
<dbReference type="InterPro" id="IPR036582">
    <property type="entry name" value="Mao_N_sf"/>
</dbReference>
<keyword evidence="2" id="KW-0732">Signal</keyword>
<reference evidence="4 5" key="1">
    <citation type="journal article" date="2019" name="Nat. Microbiol.">
        <title>Mediterranean grassland soil C-N compound turnover is dependent on rainfall and depth, and is mediated by genomically divergent microorganisms.</title>
        <authorList>
            <person name="Diamond S."/>
            <person name="Andeer P.F."/>
            <person name="Li Z."/>
            <person name="Crits-Christoph A."/>
            <person name="Burstein D."/>
            <person name="Anantharaman K."/>
            <person name="Lane K.R."/>
            <person name="Thomas B.C."/>
            <person name="Pan C."/>
            <person name="Northen T.R."/>
            <person name="Banfield J.F."/>
        </authorList>
    </citation>
    <scope>NUCLEOTIDE SEQUENCE [LARGE SCALE GENOMIC DNA]</scope>
    <source>
        <strain evidence="4">WS_10</strain>
    </source>
</reference>
<dbReference type="SMART" id="SM00646">
    <property type="entry name" value="Ami_3"/>
    <property type="match status" value="1"/>
</dbReference>
<dbReference type="Pfam" id="PF01520">
    <property type="entry name" value="Amidase_3"/>
    <property type="match status" value="1"/>
</dbReference>
<dbReference type="GO" id="GO:0008745">
    <property type="term" value="F:N-acetylmuramoyl-L-alanine amidase activity"/>
    <property type="evidence" value="ECO:0007669"/>
    <property type="project" value="InterPro"/>
</dbReference>
<feature type="domain" description="MurNAc-LAA" evidence="3">
    <location>
        <begin position="325"/>
        <end position="479"/>
    </location>
</feature>
<feature type="signal peptide" evidence="2">
    <location>
        <begin position="1"/>
        <end position="23"/>
    </location>
</feature>
<accession>A0A538U0K1</accession>